<evidence type="ECO:0000313" key="4">
    <source>
        <dbReference type="Proteomes" id="UP001162162"/>
    </source>
</evidence>
<sequence length="665" mass="78908">MFGGELTAERAPYKLYEVWLFNNRTDAATSALRACRDKFEQKCVWMTPPKKKKRPSQITVKFYTPDSKVFTQSYHFKYTIQQIKDDFVGIFGIPYDNIFLLYNEDVIPDERKLGKLPVDDYGVIELKLLSNDVDHQIHVENVYKNLTVPDILTVSVETDDEGGKGGPPPPKVPHWMKNNRDTQTYFWRNRRTECHYERGTQMARQDLYVTNVTDRIFTAGPYYRAWKMRKCLKELSAEYQKRMRLAREREERERMEDEARKRRDIVSKVFPLTNDDFSMLYSMLEQWKRGELERIASQYCGASKIAECYLVLEKEIDILRSIENVRNKLAKDRETQKILNFFKAIGDPIEWYCDYKNLHIVMDTLETQKGREYFALYKALNDKNLGKNERLEVYCRVREYLSTHECPESEEIINLVDRACTLLTRGMDKRTLNSLQKRIEAMVIHHFGTPECNEGVTMHAKKSEEREMERSLSYCQRCGKLKTINSFTLNARTEKVKICFTCKWLDKSEEPWADLSPYQYILKLIRNYERLHHAVSSVAFILHDRDIHHIVTYIWHGHSALSECNEIYRLRLVRWRVNEEWSPWNCILLTIEEAAAHLRVADLEEVYEEEFRNHIFNKHALAKQQFWQLTCYDTCFTRLAEGDEKLDEHSDFHNKPVHDCLFGPL</sequence>
<feature type="coiled-coil region" evidence="1">
    <location>
        <begin position="229"/>
        <end position="265"/>
    </location>
</feature>
<dbReference type="PROSITE" id="PS50053">
    <property type="entry name" value="UBIQUITIN_2"/>
    <property type="match status" value="1"/>
</dbReference>
<dbReference type="Proteomes" id="UP001162162">
    <property type="component" value="Unassembled WGS sequence"/>
</dbReference>
<dbReference type="InterPro" id="IPR037695">
    <property type="entry name" value="IQUB"/>
</dbReference>
<reference evidence="3" key="1">
    <citation type="journal article" date="2023" name="Insect Mol. Biol.">
        <title>Genome sequencing provides insights into the evolution of gene families encoding plant cell wall-degrading enzymes in longhorned beetles.</title>
        <authorList>
            <person name="Shin N.R."/>
            <person name="Okamura Y."/>
            <person name="Kirsch R."/>
            <person name="Pauchet Y."/>
        </authorList>
    </citation>
    <scope>NUCLEOTIDE SEQUENCE</scope>
    <source>
        <strain evidence="3">AMC_N1</strain>
    </source>
</reference>
<accession>A0AAV8Z8H1</accession>
<dbReference type="GO" id="GO:0030317">
    <property type="term" value="P:flagellated sperm motility"/>
    <property type="evidence" value="ECO:0007669"/>
    <property type="project" value="TreeGrafter"/>
</dbReference>
<comment type="caution">
    <text evidence="3">The sequence shown here is derived from an EMBL/GenBank/DDBJ whole genome shotgun (WGS) entry which is preliminary data.</text>
</comment>
<dbReference type="PANTHER" id="PTHR21074">
    <property type="entry name" value="IQ AND UBIQUITIN-LIKE DOMAIN-CONTAINING PROTEIN"/>
    <property type="match status" value="1"/>
</dbReference>
<organism evidence="3 4">
    <name type="scientific">Aromia moschata</name>
    <dbReference type="NCBI Taxonomy" id="1265417"/>
    <lineage>
        <taxon>Eukaryota</taxon>
        <taxon>Metazoa</taxon>
        <taxon>Ecdysozoa</taxon>
        <taxon>Arthropoda</taxon>
        <taxon>Hexapoda</taxon>
        <taxon>Insecta</taxon>
        <taxon>Pterygota</taxon>
        <taxon>Neoptera</taxon>
        <taxon>Endopterygota</taxon>
        <taxon>Coleoptera</taxon>
        <taxon>Polyphaga</taxon>
        <taxon>Cucujiformia</taxon>
        <taxon>Chrysomeloidea</taxon>
        <taxon>Cerambycidae</taxon>
        <taxon>Cerambycinae</taxon>
        <taxon>Callichromatini</taxon>
        <taxon>Aromia</taxon>
    </lineage>
</organism>
<gene>
    <name evidence="3" type="ORF">NQ318_011536</name>
</gene>
<keyword evidence="4" id="KW-1185">Reference proteome</keyword>
<proteinExistence type="predicted"/>
<dbReference type="InterPro" id="IPR057887">
    <property type="entry name" value="IQUB_helical"/>
</dbReference>
<dbReference type="SUPFAM" id="SSF54236">
    <property type="entry name" value="Ubiquitin-like"/>
    <property type="match status" value="1"/>
</dbReference>
<feature type="domain" description="Ubiquitin-like" evidence="2">
    <location>
        <begin position="56"/>
        <end position="126"/>
    </location>
</feature>
<dbReference type="EMBL" id="JAPWTK010000011">
    <property type="protein sequence ID" value="KAJ8959804.1"/>
    <property type="molecule type" value="Genomic_DNA"/>
</dbReference>
<dbReference type="InterPro" id="IPR000626">
    <property type="entry name" value="Ubiquitin-like_dom"/>
</dbReference>
<dbReference type="PANTHER" id="PTHR21074:SF0">
    <property type="entry name" value="IQ AND UBIQUITIN-LIKE DOMAIN-CONTAINING PROTEIN"/>
    <property type="match status" value="1"/>
</dbReference>
<dbReference type="AlphaFoldDB" id="A0AAV8Z8H1"/>
<protein>
    <recommendedName>
        <fullName evidence="2">Ubiquitin-like domain-containing protein</fullName>
    </recommendedName>
</protein>
<dbReference type="Pfam" id="PF25805">
    <property type="entry name" value="IQUB"/>
    <property type="match status" value="1"/>
</dbReference>
<keyword evidence="1" id="KW-0175">Coiled coil</keyword>
<evidence type="ECO:0000256" key="1">
    <source>
        <dbReference type="SAM" id="Coils"/>
    </source>
</evidence>
<dbReference type="GO" id="GO:0031514">
    <property type="term" value="C:motile cilium"/>
    <property type="evidence" value="ECO:0007669"/>
    <property type="project" value="TreeGrafter"/>
</dbReference>
<evidence type="ECO:0000313" key="3">
    <source>
        <dbReference type="EMBL" id="KAJ8959804.1"/>
    </source>
</evidence>
<evidence type="ECO:0000259" key="2">
    <source>
        <dbReference type="PROSITE" id="PS50053"/>
    </source>
</evidence>
<name>A0AAV8Z8H1_9CUCU</name>
<dbReference type="GO" id="GO:0001669">
    <property type="term" value="C:acrosomal vesicle"/>
    <property type="evidence" value="ECO:0007669"/>
    <property type="project" value="TreeGrafter"/>
</dbReference>
<dbReference type="InterPro" id="IPR029071">
    <property type="entry name" value="Ubiquitin-like_domsf"/>
</dbReference>
<dbReference type="GO" id="GO:0060271">
    <property type="term" value="P:cilium assembly"/>
    <property type="evidence" value="ECO:0007669"/>
    <property type="project" value="TreeGrafter"/>
</dbReference>